<dbReference type="EMBL" id="KL596746">
    <property type="protein sequence ID" value="KER26486.1"/>
    <property type="molecule type" value="Genomic_DNA"/>
</dbReference>
<sequence length="205" mass="22517">MFGHVKNSDRLTTLMPFNTLPVPSCYATLRKHEGWGVAGLPKPREGKSRGRGRVRTTDLPISKFALLGQPRGISASMFPSSDVAARLQLNDTTRWPKGLEREFTNRKVHGSNPTSASQFPLSRLGQPGSIPALVQPLSGMALNDFLNATTKNAKLPLVPFERALLSSVVTGTLVKPVSYPNVHFQDSEDTHFDFHSSNLREIAIQ</sequence>
<organism evidence="1 2">
    <name type="scientific">Opisthorchis viverrini</name>
    <name type="common">Southeast Asian liver fluke</name>
    <dbReference type="NCBI Taxonomy" id="6198"/>
    <lineage>
        <taxon>Eukaryota</taxon>
        <taxon>Metazoa</taxon>
        <taxon>Spiralia</taxon>
        <taxon>Lophotrochozoa</taxon>
        <taxon>Platyhelminthes</taxon>
        <taxon>Trematoda</taxon>
        <taxon>Digenea</taxon>
        <taxon>Opisthorchiida</taxon>
        <taxon>Opisthorchiata</taxon>
        <taxon>Opisthorchiidae</taxon>
        <taxon>Opisthorchis</taxon>
    </lineage>
</organism>
<evidence type="ECO:0000313" key="2">
    <source>
        <dbReference type="Proteomes" id="UP000054324"/>
    </source>
</evidence>
<dbReference type="AlphaFoldDB" id="A0A074ZGS9"/>
<name>A0A074ZGS9_OPIVI</name>
<evidence type="ECO:0000313" key="1">
    <source>
        <dbReference type="EMBL" id="KER26486.1"/>
    </source>
</evidence>
<protein>
    <submittedName>
        <fullName evidence="1">Uncharacterized protein</fullName>
    </submittedName>
</protein>
<dbReference type="Proteomes" id="UP000054324">
    <property type="component" value="Unassembled WGS sequence"/>
</dbReference>
<dbReference type="GeneID" id="20328153"/>
<dbReference type="CTD" id="20328153"/>
<reference evidence="1 2" key="1">
    <citation type="submission" date="2013-11" db="EMBL/GenBank/DDBJ databases">
        <title>Opisthorchis viverrini - life in the bile duct.</title>
        <authorList>
            <person name="Young N.D."/>
            <person name="Nagarajan N."/>
            <person name="Lin S.J."/>
            <person name="Korhonen P.K."/>
            <person name="Jex A.R."/>
            <person name="Hall R.S."/>
            <person name="Safavi-Hemami H."/>
            <person name="Kaewkong W."/>
            <person name="Bertrand D."/>
            <person name="Gao S."/>
            <person name="Seet Q."/>
            <person name="Wongkham S."/>
            <person name="Teh B.T."/>
            <person name="Wongkham C."/>
            <person name="Intapan P.M."/>
            <person name="Maleewong W."/>
            <person name="Yang X."/>
            <person name="Hu M."/>
            <person name="Wang Z."/>
            <person name="Hofmann A."/>
            <person name="Sternberg P.W."/>
            <person name="Tan P."/>
            <person name="Wang J."/>
            <person name="Gasser R.B."/>
        </authorList>
    </citation>
    <scope>NUCLEOTIDE SEQUENCE [LARGE SCALE GENOMIC DNA]</scope>
</reference>
<dbReference type="KEGG" id="ovi:T265_13986"/>
<keyword evidence="2" id="KW-1185">Reference proteome</keyword>
<dbReference type="RefSeq" id="XP_009169779.1">
    <property type="nucleotide sequence ID" value="XM_009171515.1"/>
</dbReference>
<gene>
    <name evidence="1" type="ORF">T265_13986</name>
</gene>
<dbReference type="OrthoDB" id="10502879at2759"/>
<proteinExistence type="predicted"/>
<accession>A0A074ZGS9</accession>
<feature type="non-terminal residue" evidence="1">
    <location>
        <position position="205"/>
    </location>
</feature>